<dbReference type="EMBL" id="BKCJ010422771">
    <property type="protein sequence ID" value="GFA43106.1"/>
    <property type="molecule type" value="Genomic_DNA"/>
</dbReference>
<dbReference type="PANTHER" id="PTHR31286">
    <property type="entry name" value="GLYCINE-RICH CELL WALL STRUCTURAL PROTEIN 1.8-LIKE"/>
    <property type="match status" value="1"/>
</dbReference>
<name>A0A699JM99_TANCI</name>
<dbReference type="AlphaFoldDB" id="A0A699JM99"/>
<proteinExistence type="predicted"/>
<reference evidence="2" key="1">
    <citation type="journal article" date="2019" name="Sci. Rep.">
        <title>Draft genome of Tanacetum cinerariifolium, the natural source of mosquito coil.</title>
        <authorList>
            <person name="Yamashiro T."/>
            <person name="Shiraishi A."/>
            <person name="Satake H."/>
            <person name="Nakayama K."/>
        </authorList>
    </citation>
    <scope>NUCLEOTIDE SEQUENCE</scope>
</reference>
<gene>
    <name evidence="2" type="ORF">Tci_615078</name>
</gene>
<accession>A0A699JM99</accession>
<dbReference type="Pfam" id="PF14111">
    <property type="entry name" value="DUF4283"/>
    <property type="match status" value="1"/>
</dbReference>
<dbReference type="InterPro" id="IPR040256">
    <property type="entry name" value="At4g02000-like"/>
</dbReference>
<protein>
    <recommendedName>
        <fullName evidence="1">DUF4283 domain-containing protein</fullName>
    </recommendedName>
</protein>
<dbReference type="InterPro" id="IPR025558">
    <property type="entry name" value="DUF4283"/>
</dbReference>
<feature type="domain" description="DUF4283" evidence="1">
    <location>
        <begin position="129"/>
        <end position="175"/>
    </location>
</feature>
<dbReference type="PANTHER" id="PTHR31286:SF99">
    <property type="entry name" value="DUF4283 DOMAIN-CONTAINING PROTEIN"/>
    <property type="match status" value="1"/>
</dbReference>
<comment type="caution">
    <text evidence="2">The sequence shown here is derived from an EMBL/GenBank/DDBJ whole genome shotgun (WGS) entry which is preliminary data.</text>
</comment>
<organism evidence="2">
    <name type="scientific">Tanacetum cinerariifolium</name>
    <name type="common">Dalmatian daisy</name>
    <name type="synonym">Chrysanthemum cinerariifolium</name>
    <dbReference type="NCBI Taxonomy" id="118510"/>
    <lineage>
        <taxon>Eukaryota</taxon>
        <taxon>Viridiplantae</taxon>
        <taxon>Streptophyta</taxon>
        <taxon>Embryophyta</taxon>
        <taxon>Tracheophyta</taxon>
        <taxon>Spermatophyta</taxon>
        <taxon>Magnoliopsida</taxon>
        <taxon>eudicotyledons</taxon>
        <taxon>Gunneridae</taxon>
        <taxon>Pentapetalae</taxon>
        <taxon>asterids</taxon>
        <taxon>campanulids</taxon>
        <taxon>Asterales</taxon>
        <taxon>Asteraceae</taxon>
        <taxon>Asteroideae</taxon>
        <taxon>Anthemideae</taxon>
        <taxon>Anthemidinae</taxon>
        <taxon>Tanacetum</taxon>
    </lineage>
</organism>
<evidence type="ECO:0000259" key="1">
    <source>
        <dbReference type="Pfam" id="PF14111"/>
    </source>
</evidence>
<sequence>MGSSDKNFVNCSLNKDSDTNGLSPFNDGSFIKVPACPNNDSVLNLDSESPMAIGSDPKDSIEQVGIGDVGNANPILPIHVDSTALAMRGMDFEFRKVDSSKGILNKPLGSLLNTQFGSNIPINPFVRKSVDITKTNSGIFYFKFKSEDGMKNVLESGPWMVQNIPLVLNVWEPGIWLEKVEHSFIPIWVCVYNTLMEVCNGNTIRKIMSGIGKPLLMDKMTKKRCLRKVGKLDFVRVLVEVSADDDLLSVLEIAYPPIGNSLAKVGKLDVKYQWKPPLCTQCKTFGHSTLSCKVRPRTKEENAAAILKEALNVRSDPKCSVDAAMNDDGFVTVDEEEDVNSDVEGVAFGMKLEIEVGSAEILENNSTNVKEVSNGT</sequence>
<evidence type="ECO:0000313" key="2">
    <source>
        <dbReference type="EMBL" id="GFA43106.1"/>
    </source>
</evidence>